<dbReference type="EMBL" id="CM001022">
    <property type="protein sequence ID" value="EFQ22943.1"/>
    <property type="molecule type" value="Genomic_DNA"/>
</dbReference>
<dbReference type="STRING" id="584708.Apau_0509"/>
<dbReference type="AlphaFoldDB" id="E3D011"/>
<dbReference type="SUPFAM" id="SSF54506">
    <property type="entry name" value="Diaminopimelate epimerase-like"/>
    <property type="match status" value="1"/>
</dbReference>
<reference evidence="2 3" key="1">
    <citation type="journal article" date="2010" name="Stand. Genomic Sci.">
        <title>Non-contiguous finished genome sequence of Aminomonas paucivorans type strain (GLU-3).</title>
        <authorList>
            <person name="Pitluck S."/>
            <person name="Yasawong M."/>
            <person name="Held B."/>
            <person name="Lapidus A."/>
            <person name="Nolan M."/>
            <person name="Copeland A."/>
            <person name="Lucas S."/>
            <person name="Del Rio T.G."/>
            <person name="Tice H."/>
            <person name="Cheng J.F."/>
            <person name="Chertkov O."/>
            <person name="Goodwin L."/>
            <person name="Tapia R."/>
            <person name="Han C."/>
            <person name="Liolios K."/>
            <person name="Ivanova N."/>
            <person name="Mavromatis K."/>
            <person name="Ovchinnikova G."/>
            <person name="Pati A."/>
            <person name="Chen A."/>
            <person name="Palaniappan K."/>
            <person name="Land M."/>
            <person name="Hauser L."/>
            <person name="Chang Y.J."/>
            <person name="Jeffries C.D."/>
            <person name="Pukall R."/>
            <person name="Spring S."/>
            <person name="Rohde M."/>
            <person name="Sikorski J."/>
            <person name="Goker M."/>
            <person name="Woyke T."/>
            <person name="Bristow J."/>
            <person name="Eisen J.A."/>
            <person name="Markowitz V."/>
            <person name="Hugenholtz P."/>
            <person name="Kyrpides N.C."/>
            <person name="Klenk H.P."/>
        </authorList>
    </citation>
    <scope>NUCLEOTIDE SEQUENCE [LARGE SCALE GENOMIC DNA]</scope>
    <source>
        <strain evidence="2 3">DSM 12260</strain>
    </source>
</reference>
<dbReference type="Pfam" id="PF05544">
    <property type="entry name" value="Pro_racemase"/>
    <property type="match status" value="1"/>
</dbReference>
<comment type="similarity">
    <text evidence="1">Belongs to the proline racemase family.</text>
</comment>
<dbReference type="InterPro" id="IPR008794">
    <property type="entry name" value="Pro_racemase_fam"/>
</dbReference>
<keyword evidence="3" id="KW-1185">Reference proteome</keyword>
<sequence>MELRRFVHAVDSHTGGEPTRIILAGGPVLRGKTMMERWKEFREEQEAFRCFISREPRGHGDMVCAFLTPPCREEAHVGVLFVDTAGYLTMCGHGSIGVARALLDLGMVPAVEPVTEVVLDTPAGLVRLAVEVSGGVTGDVTLSNVPSFVAARDCSVVLPSTGQRVVFDIAFGGNFFAILPGEQLGFQVQAEECGRMTSLALELRDVINREVPVRHPLEPDIDRVELVEFYKEIPQEGLTRNCVVFAEGSVDRSPCGTGTSAKLALLAAEGKLRPGEVFVHQSVTGSLFRGGFEPGPQVGPYETVLPWVRGRPSVTGFNLLVEQAGDELGGGFLLGRR</sequence>
<dbReference type="OrthoDB" id="181267at2"/>
<dbReference type="GO" id="GO:0047580">
    <property type="term" value="F:4-hydroxyproline epimerase activity"/>
    <property type="evidence" value="ECO:0007669"/>
    <property type="project" value="TreeGrafter"/>
</dbReference>
<keyword evidence="2" id="KW-0413">Isomerase</keyword>
<dbReference type="eggNOG" id="COG3938">
    <property type="taxonomic scope" value="Bacteria"/>
</dbReference>
<dbReference type="EC" id="5.1.1.4" evidence="2"/>
<evidence type="ECO:0000313" key="3">
    <source>
        <dbReference type="Proteomes" id="UP000005096"/>
    </source>
</evidence>
<dbReference type="PANTHER" id="PTHR33442">
    <property type="entry name" value="TRANS-3-HYDROXY-L-PROLINE DEHYDRATASE"/>
    <property type="match status" value="1"/>
</dbReference>
<dbReference type="PANTHER" id="PTHR33442:SF5">
    <property type="entry name" value="BIFUNCTIONAL TRANS-3-HYDROXY-L-PROLINE DEHYDRATASE_2-EPIMERASE"/>
    <property type="match status" value="1"/>
</dbReference>
<dbReference type="HOGENOM" id="CLU_036729_0_0_0"/>
<dbReference type="PaxDb" id="584708-Apau_0509"/>
<accession>E3D011</accession>
<dbReference type="FunFam" id="3.10.310.10:FF:000003">
    <property type="entry name" value="Proline racemase"/>
    <property type="match status" value="1"/>
</dbReference>
<gene>
    <name evidence="2" type="ORF">Apau_0509</name>
</gene>
<dbReference type="RefSeq" id="WP_006300097.1">
    <property type="nucleotide sequence ID" value="NZ_CM001022.1"/>
</dbReference>
<evidence type="ECO:0000313" key="2">
    <source>
        <dbReference type="EMBL" id="EFQ22943.1"/>
    </source>
</evidence>
<protein>
    <submittedName>
        <fullName evidence="2">Proline racemase</fullName>
        <ecNumber evidence="2">5.1.1.4</ecNumber>
    </submittedName>
</protein>
<dbReference type="Proteomes" id="UP000005096">
    <property type="component" value="Chromosome"/>
</dbReference>
<evidence type="ECO:0000256" key="1">
    <source>
        <dbReference type="ARBA" id="ARBA00007529"/>
    </source>
</evidence>
<dbReference type="PIRSF" id="PIRSF029792">
    <property type="entry name" value="Pro_racemase"/>
    <property type="match status" value="1"/>
</dbReference>
<organism evidence="2 3">
    <name type="scientific">Aminomonas paucivorans DSM 12260</name>
    <dbReference type="NCBI Taxonomy" id="584708"/>
    <lineage>
        <taxon>Bacteria</taxon>
        <taxon>Thermotogati</taxon>
        <taxon>Synergistota</taxon>
        <taxon>Synergistia</taxon>
        <taxon>Synergistales</taxon>
        <taxon>Synergistaceae</taxon>
        <taxon>Aminomonas</taxon>
    </lineage>
</organism>
<dbReference type="GO" id="GO:0018112">
    <property type="term" value="F:proline racemase activity"/>
    <property type="evidence" value="ECO:0007669"/>
    <property type="project" value="UniProtKB-EC"/>
</dbReference>
<proteinExistence type="inferred from homology"/>
<dbReference type="SFLD" id="SFLDS00028">
    <property type="entry name" value="Proline_Racemase"/>
    <property type="match status" value="1"/>
</dbReference>
<name>E3D011_9BACT</name>
<dbReference type="Gene3D" id="3.10.310.10">
    <property type="entry name" value="Diaminopimelate Epimerase, Chain A, domain 1"/>
    <property type="match status" value="2"/>
</dbReference>